<sequence>MKSLSFFIWLSSLLFLTTQATATSVTQTDYKLAIGQKLMLDFRYFCANNKVGQFCNEPVLQLTDELADVLVKGHIGGVILFSENIQSTEQVVSLIYDMQMLMKQHSLPPLFIAVDQEGGRVARFPGHIATRFVGNMAIGATFKKHGADYAEFVADGIARELKLLGINVNFAPNVDVNVNPANPVINVRSYGESPAMVATLGQATVATFQQLALISVIKHFPGHGDTHVDSHSGLPRVTHSRQEIEAKDLLPFRAIIDSETPPAMVMSAHIQYPALDNSTLTTKNGTATTVPATLSRKILHGLLRKELAFDGVIVTDALDMQAISQFFSQTDATLHAFKAGADIALMPYVIRSNADIKRFWQWHQTLVSAAESGELNASELASSVKRIEQLKQQFQVGKFVDKTKPLRIQQAQNALPIPANRQLEKQLASAAITTLLNRNTLPLSAKRRWQVVMPDRARCDAFIRSVKAINNTVNIDCISLAVIPEQPVRFSSNDVFIVGDITPLHAVYEMGGMDPPSHLKRRASNQQQHQWVRSAMHAAKAAGTPVVLVALRTPYLISDFAQHVDVALATYGYNVDVADNMARGAVFEAVAEVLLGKHKARGKLPVTVKLDDH</sequence>
<keyword evidence="9" id="KW-1185">Reference proteome</keyword>
<evidence type="ECO:0000256" key="3">
    <source>
        <dbReference type="ARBA" id="ARBA00012663"/>
    </source>
</evidence>
<feature type="chain" id="PRO_5045342737" description="beta-N-acetylhexosaminidase" evidence="6">
    <location>
        <begin position="23"/>
        <end position="613"/>
    </location>
</feature>
<keyword evidence="5" id="KW-0326">Glycosidase</keyword>
<dbReference type="InterPro" id="IPR019800">
    <property type="entry name" value="Glyco_hydro_3_AS"/>
</dbReference>
<dbReference type="InterPro" id="IPR050226">
    <property type="entry name" value="NagZ_Beta-hexosaminidase"/>
</dbReference>
<evidence type="ECO:0000256" key="4">
    <source>
        <dbReference type="ARBA" id="ARBA00022801"/>
    </source>
</evidence>
<feature type="signal peptide" evidence="6">
    <location>
        <begin position="1"/>
        <end position="22"/>
    </location>
</feature>
<dbReference type="InterPro" id="IPR001764">
    <property type="entry name" value="Glyco_hydro_3_N"/>
</dbReference>
<comment type="similarity">
    <text evidence="2">Belongs to the glycosyl hydrolase 3 family.</text>
</comment>
<gene>
    <name evidence="8" type="ORF">HCJ96_08910</name>
</gene>
<dbReference type="SUPFAM" id="SSF51445">
    <property type="entry name" value="(Trans)glycosidases"/>
    <property type="match status" value="1"/>
</dbReference>
<comment type="catalytic activity">
    <reaction evidence="1">
        <text>Hydrolysis of terminal non-reducing N-acetyl-D-hexosamine residues in N-acetyl-beta-D-hexosaminides.</text>
        <dbReference type="EC" id="3.2.1.52"/>
    </reaction>
</comment>
<proteinExistence type="inferred from homology"/>
<evidence type="ECO:0000259" key="7">
    <source>
        <dbReference type="Pfam" id="PF00933"/>
    </source>
</evidence>
<accession>A0ABX1R0Y8</accession>
<evidence type="ECO:0000256" key="6">
    <source>
        <dbReference type="SAM" id="SignalP"/>
    </source>
</evidence>
<evidence type="ECO:0000256" key="5">
    <source>
        <dbReference type="ARBA" id="ARBA00023295"/>
    </source>
</evidence>
<dbReference type="Pfam" id="PF00933">
    <property type="entry name" value="Glyco_hydro_3"/>
    <property type="match status" value="1"/>
</dbReference>
<comment type="caution">
    <text evidence="8">The sequence shown here is derived from an EMBL/GenBank/DDBJ whole genome shotgun (WGS) entry which is preliminary data.</text>
</comment>
<dbReference type="PANTHER" id="PTHR30480:SF13">
    <property type="entry name" value="BETA-HEXOSAMINIDASE"/>
    <property type="match status" value="1"/>
</dbReference>
<organism evidence="8 9">
    <name type="scientific">Alteromonas ponticola</name>
    <dbReference type="NCBI Taxonomy" id="2720613"/>
    <lineage>
        <taxon>Bacteria</taxon>
        <taxon>Pseudomonadati</taxon>
        <taxon>Pseudomonadota</taxon>
        <taxon>Gammaproteobacteria</taxon>
        <taxon>Alteromonadales</taxon>
        <taxon>Alteromonadaceae</taxon>
        <taxon>Alteromonas/Salinimonas group</taxon>
        <taxon>Alteromonas</taxon>
    </lineage>
</organism>
<dbReference type="PROSITE" id="PS00775">
    <property type="entry name" value="GLYCOSYL_HYDROL_F3"/>
    <property type="match status" value="1"/>
</dbReference>
<dbReference type="GO" id="GO:0016787">
    <property type="term" value="F:hydrolase activity"/>
    <property type="evidence" value="ECO:0007669"/>
    <property type="project" value="UniProtKB-KW"/>
</dbReference>
<dbReference type="SUPFAM" id="SSF52279">
    <property type="entry name" value="Beta-D-glucan exohydrolase, C-terminal domain"/>
    <property type="match status" value="1"/>
</dbReference>
<evidence type="ECO:0000256" key="1">
    <source>
        <dbReference type="ARBA" id="ARBA00001231"/>
    </source>
</evidence>
<keyword evidence="4 8" id="KW-0378">Hydrolase</keyword>
<dbReference type="InterPro" id="IPR036881">
    <property type="entry name" value="Glyco_hydro_3_C_sf"/>
</dbReference>
<dbReference type="Gene3D" id="3.40.50.1700">
    <property type="entry name" value="Glycoside hydrolase family 3 C-terminal domain"/>
    <property type="match status" value="1"/>
</dbReference>
<keyword evidence="6" id="KW-0732">Signal</keyword>
<dbReference type="InterPro" id="IPR036962">
    <property type="entry name" value="Glyco_hydro_3_N_sf"/>
</dbReference>
<dbReference type="EMBL" id="JAATNW010000004">
    <property type="protein sequence ID" value="NMH60134.1"/>
    <property type="molecule type" value="Genomic_DNA"/>
</dbReference>
<evidence type="ECO:0000313" key="9">
    <source>
        <dbReference type="Proteomes" id="UP000709336"/>
    </source>
</evidence>
<dbReference type="InterPro" id="IPR017853">
    <property type="entry name" value="GH"/>
</dbReference>
<dbReference type="PANTHER" id="PTHR30480">
    <property type="entry name" value="BETA-HEXOSAMINIDASE-RELATED"/>
    <property type="match status" value="1"/>
</dbReference>
<evidence type="ECO:0000313" key="8">
    <source>
        <dbReference type="EMBL" id="NMH60134.1"/>
    </source>
</evidence>
<name>A0ABX1R0Y8_9ALTE</name>
<reference evidence="8 9" key="1">
    <citation type="submission" date="2020-03" db="EMBL/GenBank/DDBJ databases">
        <title>Alteromonas ponticola sp. nov., isolated from seawater.</title>
        <authorList>
            <person name="Yoon J.-H."/>
            <person name="Kim Y.-O."/>
        </authorList>
    </citation>
    <scope>NUCLEOTIDE SEQUENCE [LARGE SCALE GENOMIC DNA]</scope>
    <source>
        <strain evidence="8 9">MYP5</strain>
    </source>
</reference>
<protein>
    <recommendedName>
        <fullName evidence="3">beta-N-acetylhexosaminidase</fullName>
        <ecNumber evidence="3">3.2.1.52</ecNumber>
    </recommendedName>
</protein>
<dbReference type="Proteomes" id="UP000709336">
    <property type="component" value="Unassembled WGS sequence"/>
</dbReference>
<dbReference type="Gene3D" id="3.20.20.300">
    <property type="entry name" value="Glycoside hydrolase, family 3, N-terminal domain"/>
    <property type="match status" value="1"/>
</dbReference>
<evidence type="ECO:0000256" key="2">
    <source>
        <dbReference type="ARBA" id="ARBA00005336"/>
    </source>
</evidence>
<feature type="domain" description="Glycoside hydrolase family 3 N-terminal" evidence="7">
    <location>
        <begin position="49"/>
        <end position="389"/>
    </location>
</feature>
<dbReference type="EC" id="3.2.1.52" evidence="3"/>
<dbReference type="RefSeq" id="WP_169210687.1">
    <property type="nucleotide sequence ID" value="NZ_JAATNW010000004.1"/>
</dbReference>